<gene>
    <name evidence="1" type="ORF">CBP31_13275</name>
</gene>
<evidence type="ECO:0000313" key="2">
    <source>
        <dbReference type="Proteomes" id="UP000243937"/>
    </source>
</evidence>
<dbReference type="Proteomes" id="UP000243937">
    <property type="component" value="Chromosome"/>
</dbReference>
<evidence type="ECO:0000313" key="1">
    <source>
        <dbReference type="EMBL" id="ART83474.1"/>
    </source>
</evidence>
<organism evidence="1 2">
    <name type="scientific">Oceanisphaera profunda</name>
    <dbReference type="NCBI Taxonomy" id="1416627"/>
    <lineage>
        <taxon>Bacteria</taxon>
        <taxon>Pseudomonadati</taxon>
        <taxon>Pseudomonadota</taxon>
        <taxon>Gammaproteobacteria</taxon>
        <taxon>Aeromonadales</taxon>
        <taxon>Aeromonadaceae</taxon>
        <taxon>Oceanisphaera</taxon>
    </lineage>
</organism>
<sequence length="107" mass="11252">MFCGVNDNKVSPVKFREDKLRATGLTADKLTAGALTGGCVLTTANDGAGAIVGISRAGGTGRVLRLGERREEYSSKARQGAINIKSGRKNSSCCRASRPSIVLPLYH</sequence>
<dbReference type="KEGG" id="opf:CBP31_13275"/>
<keyword evidence="2" id="KW-1185">Reference proteome</keyword>
<dbReference type="AlphaFoldDB" id="A0A1Y0D879"/>
<proteinExistence type="predicted"/>
<accession>A0A1Y0D879</accession>
<dbReference type="EMBL" id="CP021377">
    <property type="protein sequence ID" value="ART83474.1"/>
    <property type="molecule type" value="Genomic_DNA"/>
</dbReference>
<reference evidence="1 2" key="1">
    <citation type="journal article" date="2014" name="Int. J. Syst. Evol. Microbiol.">
        <title>Oceanisphaera profunda sp. nov., a marine bacterium isolated from deep-sea sediment, and emended description of the genus Oceanisphaera.</title>
        <authorList>
            <person name="Xu Z."/>
            <person name="Zhang X.Y."/>
            <person name="Su H.N."/>
            <person name="Yu Z.C."/>
            <person name="Liu C."/>
            <person name="Li H."/>
            <person name="Chen X.L."/>
            <person name="Song X.Y."/>
            <person name="Xie B.B."/>
            <person name="Qin Q.L."/>
            <person name="Zhou B.C."/>
            <person name="Shi M."/>
            <person name="Huang Y."/>
            <person name="Zhang Y.Z."/>
        </authorList>
    </citation>
    <scope>NUCLEOTIDE SEQUENCE [LARGE SCALE GENOMIC DNA]</scope>
    <source>
        <strain evidence="1 2">SM1222</strain>
    </source>
</reference>
<name>A0A1Y0D879_9GAMM</name>
<protein>
    <submittedName>
        <fullName evidence="1">Uncharacterized protein</fullName>
    </submittedName>
</protein>